<dbReference type="Proteomes" id="UP001152531">
    <property type="component" value="Unassembled WGS sequence"/>
</dbReference>
<protein>
    <submittedName>
        <fullName evidence="1">Maintenance of mitochondrial morphology protein 1</fullName>
    </submittedName>
</protein>
<keyword evidence="2" id="KW-1185">Reference proteome</keyword>
<evidence type="ECO:0000313" key="2">
    <source>
        <dbReference type="Proteomes" id="UP001152531"/>
    </source>
</evidence>
<organism evidence="1 2">
    <name type="scientific">[Candida] jaroonii</name>
    <dbReference type="NCBI Taxonomy" id="467808"/>
    <lineage>
        <taxon>Eukaryota</taxon>
        <taxon>Fungi</taxon>
        <taxon>Dikarya</taxon>
        <taxon>Ascomycota</taxon>
        <taxon>Saccharomycotina</taxon>
        <taxon>Pichiomycetes</taxon>
        <taxon>Debaryomycetaceae</taxon>
        <taxon>Yamadazyma</taxon>
    </lineage>
</organism>
<comment type="caution">
    <text evidence="1">The sequence shown here is derived from an EMBL/GenBank/DDBJ whole genome shotgun (WGS) entry which is preliminary data.</text>
</comment>
<name>A0ACA9Y249_9ASCO</name>
<reference evidence="1" key="1">
    <citation type="submission" date="2022-06" db="EMBL/GenBank/DDBJ databases">
        <authorList>
            <person name="Legras J.-L."/>
            <person name="Devillers H."/>
            <person name="Grondin C."/>
        </authorList>
    </citation>
    <scope>NUCLEOTIDE SEQUENCE</scope>
    <source>
        <strain evidence="1">CLIB 1444</strain>
    </source>
</reference>
<dbReference type="EMBL" id="CALSDN010000001">
    <property type="protein sequence ID" value="CAH6719022.1"/>
    <property type="molecule type" value="Genomic_DNA"/>
</dbReference>
<gene>
    <name evidence="1" type="ORF">CLIB1444_01S19724</name>
</gene>
<proteinExistence type="predicted"/>
<accession>A0ACA9Y249</accession>
<sequence>MGNEVIESNGVDVLLQLQEELKSQQDLFLQQQKELLSKESVLSSTSGSNTLSFTQGLIVGQLSVIVVIAIFVKFFVFQDASHVPTSVNNKEVSGVIKKRENKKSLHNNNGNERFDDENNENVINSILEKTYYDVSNHSSESLDWFNVLIAQFINQARNEALIADNIFHSLNDYLLKSDFPDYLDSIKISEIDIGDDFPILSNCRIVQSPENLGRLQAKIDIDLSDTITLGVETRLLINYPKPMTAALPIKLSVTLVRFSGCLSISLINPNDPEYEVIAKDVTPEPEEKESRLKPETLKSARSMSSTSGSPRKEFQKSTPIFNSTSTVEVIKPEVNSNIALMLEFSPDYRLEFTIKSLIGSRAKLEDVPKISSLIEGRLRQWFVERCVEPHYKIIKIPSIWPNKGVNPSDKNE</sequence>
<evidence type="ECO:0000313" key="1">
    <source>
        <dbReference type="EMBL" id="CAH6719022.1"/>
    </source>
</evidence>